<dbReference type="Proteomes" id="UP000196239">
    <property type="component" value="Chromosome 1"/>
</dbReference>
<evidence type="ECO:0000313" key="2">
    <source>
        <dbReference type="Proteomes" id="UP000196239"/>
    </source>
</evidence>
<dbReference type="KEGG" id="ndv:NDEV_0615"/>
<dbReference type="PANTHER" id="PTHR36507">
    <property type="entry name" value="BLL1555 PROTEIN"/>
    <property type="match status" value="1"/>
</dbReference>
<dbReference type="InterPro" id="IPR008972">
    <property type="entry name" value="Cupredoxin"/>
</dbReference>
<dbReference type="PANTHER" id="PTHR36507:SF1">
    <property type="entry name" value="BLL1555 PROTEIN"/>
    <property type="match status" value="1"/>
</dbReference>
<protein>
    <submittedName>
        <fullName evidence="1">Blue (Type 1) copper containing protein</fullName>
    </submittedName>
</protein>
<keyword evidence="2" id="KW-1185">Reference proteome</keyword>
<dbReference type="AlphaFoldDB" id="A0A128A228"/>
<proteinExistence type="predicted"/>
<reference evidence="2" key="1">
    <citation type="submission" date="2015-10" db="EMBL/GenBank/DDBJ databases">
        <authorList>
            <person name="Lehtovirta-Morley L.E."/>
            <person name="Vieille C."/>
        </authorList>
    </citation>
    <scope>NUCLEOTIDE SEQUENCE [LARGE SCALE GENOMIC DNA]</scope>
</reference>
<organism evidence="1 2">
    <name type="scientific">Nitrosotalea devaniterrae</name>
    <dbReference type="NCBI Taxonomy" id="1078905"/>
    <lineage>
        <taxon>Archaea</taxon>
        <taxon>Nitrososphaerota</taxon>
        <taxon>Nitrososphaeria</taxon>
        <taxon>Nitrosotaleales</taxon>
        <taxon>Nitrosotaleaceae</taxon>
        <taxon>Nitrosotalea</taxon>
    </lineage>
</organism>
<evidence type="ECO:0000313" key="1">
    <source>
        <dbReference type="EMBL" id="CUR51380.1"/>
    </source>
</evidence>
<dbReference type="InterPro" id="IPR052721">
    <property type="entry name" value="ET_Amicyanin"/>
</dbReference>
<accession>A0A128A228</accession>
<dbReference type="SUPFAM" id="SSF49503">
    <property type="entry name" value="Cupredoxins"/>
    <property type="match status" value="1"/>
</dbReference>
<name>A0A128A228_9ARCH</name>
<sequence length="385" mass="42927">MKTLHFAIVSVMILLLVPAIMSNPVKAGCAISSNSDWPSAPCYGCPGCVPSKEVQREQWNPYYQYKGAIWMEMMKTQMIEAMKNGILEDWVTSNDSNYDTWRYYYLNDQAPFFRSSVSGLNDEHPYFPPPLQQLTTGIAPKDVACKEGLELMIKTADGLPVCVRYPTANVLMERGWAKESVSTMTSPETTIIIPVNSSIRSNGFTFTPSIVKVVIGTNNTVRWINMDSVANDITSSFVSFRSGLIEPGYAWTYTFDKSGIYHYYSDIHTWLKGTVFVTTNQTVEIVSIQSISSLTNPGGPPIQLTLKNIGVSPITSLKATLVLNNDYNFDFKNVTQSNPLASGDSISETRILIGAGFRTELTYPITISWITNNIPFTYTENIHMP</sequence>
<dbReference type="Gene3D" id="2.60.40.420">
    <property type="entry name" value="Cupredoxins - blue copper proteins"/>
    <property type="match status" value="1"/>
</dbReference>
<gene>
    <name evidence="1" type="ORF">NDEV_0615</name>
</gene>
<dbReference type="EMBL" id="LN890280">
    <property type="protein sequence ID" value="CUR51380.1"/>
    <property type="molecule type" value="Genomic_DNA"/>
</dbReference>